<dbReference type="SUPFAM" id="SSF55166">
    <property type="entry name" value="Hedgehog/DD-peptidase"/>
    <property type="match status" value="1"/>
</dbReference>
<keyword evidence="11" id="KW-1185">Reference proteome</keyword>
<evidence type="ECO:0000313" key="11">
    <source>
        <dbReference type="Proteomes" id="UP000322791"/>
    </source>
</evidence>
<evidence type="ECO:0000256" key="2">
    <source>
        <dbReference type="ARBA" id="ARBA00022670"/>
    </source>
</evidence>
<keyword evidence="3 9" id="KW-0479">Metal-binding</keyword>
<protein>
    <recommendedName>
        <fullName evidence="9">D-alanyl-D-alanine dipeptidase</fullName>
        <shortName evidence="9">D-Ala-D-Ala dipeptidase</shortName>
        <ecNumber evidence="9">3.4.13.22</ecNumber>
    </recommendedName>
</protein>
<comment type="caution">
    <text evidence="10">The sequence shown here is derived from an EMBL/GenBank/DDBJ whole genome shotgun (WGS) entry which is preliminary data.</text>
</comment>
<feature type="binding site" evidence="9">
    <location>
        <position position="126"/>
    </location>
    <ligand>
        <name>Zn(2+)</name>
        <dbReference type="ChEBI" id="CHEBI:29105"/>
        <note>catalytic</note>
    </ligand>
</feature>
<feature type="binding site" evidence="9">
    <location>
        <position position="194"/>
    </location>
    <ligand>
        <name>Zn(2+)</name>
        <dbReference type="ChEBI" id="CHEBI:29105"/>
        <note>catalytic</note>
    </ligand>
</feature>
<dbReference type="InterPro" id="IPR000755">
    <property type="entry name" value="A_A_dipeptidase"/>
</dbReference>
<dbReference type="GO" id="GO:0006508">
    <property type="term" value="P:proteolysis"/>
    <property type="evidence" value="ECO:0007669"/>
    <property type="project" value="UniProtKB-KW"/>
</dbReference>
<evidence type="ECO:0000256" key="8">
    <source>
        <dbReference type="ARBA" id="ARBA00023316"/>
    </source>
</evidence>
<dbReference type="HAMAP" id="MF_01924">
    <property type="entry name" value="A_A_dipeptidase"/>
    <property type="match status" value="1"/>
</dbReference>
<feature type="binding site" evidence="9">
    <location>
        <position position="133"/>
    </location>
    <ligand>
        <name>Zn(2+)</name>
        <dbReference type="ChEBI" id="CHEBI:29105"/>
        <note>catalytic</note>
    </ligand>
</feature>
<dbReference type="AlphaFoldDB" id="A0A5D6VG16"/>
<keyword evidence="6 9" id="KW-0224">Dipeptidase</keyword>
<keyword evidence="4 9" id="KW-0378">Hydrolase</keyword>
<comment type="function">
    <text evidence="9">Catalyzes hydrolysis of the D-alanyl-D-alanine dipeptide.</text>
</comment>
<proteinExistence type="inferred from homology"/>
<dbReference type="RefSeq" id="WP_149069094.1">
    <property type="nucleotide sequence ID" value="NZ_VTHL01000001.1"/>
</dbReference>
<comment type="similarity">
    <text evidence="9">Belongs to the peptidase M15D family.</text>
</comment>
<evidence type="ECO:0000313" key="10">
    <source>
        <dbReference type="EMBL" id="TYZ14310.1"/>
    </source>
</evidence>
<comment type="cofactor">
    <cofactor evidence="9">
        <name>Zn(2+)</name>
        <dbReference type="ChEBI" id="CHEBI:29105"/>
    </cofactor>
    <text evidence="9">Binds 1 zinc ion per subunit.</text>
</comment>
<dbReference type="PANTHER" id="PTHR43126:SF1">
    <property type="entry name" value="D-ALANYL-D-ALANINE DIPEPTIDASE"/>
    <property type="match status" value="1"/>
</dbReference>
<evidence type="ECO:0000256" key="7">
    <source>
        <dbReference type="ARBA" id="ARBA00023049"/>
    </source>
</evidence>
<dbReference type="GO" id="GO:0008270">
    <property type="term" value="F:zinc ion binding"/>
    <property type="evidence" value="ECO:0007669"/>
    <property type="project" value="UniProtKB-UniRule"/>
</dbReference>
<feature type="site" description="Transition state stabilizer" evidence="9">
    <location>
        <position position="99"/>
    </location>
</feature>
<sequence length="213" mass="23865">MSIPREAPADDYGLVVLRSPARYRELVRAHPEQALLSLPAVVPGLRLDIRYATPHNLLGRPLYPQPAAYLRQPAAEALGQVQQALRRQDVGLVVYDAYRPYSATVALYQAVQDEHYAAPPWRGSRHNRGCAVDVGLVKLSTGQPLPMPTDFDALSPAAHTSFEPVSSLVRRHRTLLLTTMQAHGFQNYPGEWWHYDYARWGEFGLLDLPFSAL</sequence>
<dbReference type="GO" id="GO:0160237">
    <property type="term" value="F:D-Ala-D-Ala dipeptidase activity"/>
    <property type="evidence" value="ECO:0007669"/>
    <property type="project" value="UniProtKB-EC"/>
</dbReference>
<dbReference type="GO" id="GO:0071555">
    <property type="term" value="P:cell wall organization"/>
    <property type="evidence" value="ECO:0007669"/>
    <property type="project" value="UniProtKB-KW"/>
</dbReference>
<reference evidence="10 11" key="1">
    <citation type="submission" date="2019-08" db="EMBL/GenBank/DDBJ databases">
        <authorList>
            <person name="Seo M.-J."/>
        </authorList>
    </citation>
    <scope>NUCLEOTIDE SEQUENCE [LARGE SCALE GENOMIC DNA]</scope>
    <source>
        <strain evidence="10 11">KIGAM108</strain>
    </source>
</reference>
<dbReference type="Proteomes" id="UP000322791">
    <property type="component" value="Unassembled WGS sequence"/>
</dbReference>
<dbReference type="Gene3D" id="3.30.1380.10">
    <property type="match status" value="1"/>
</dbReference>
<dbReference type="EMBL" id="VTHL01000001">
    <property type="protein sequence ID" value="TYZ14310.1"/>
    <property type="molecule type" value="Genomic_DNA"/>
</dbReference>
<evidence type="ECO:0000256" key="9">
    <source>
        <dbReference type="HAMAP-Rule" id="MF_01924"/>
    </source>
</evidence>
<keyword evidence="5 9" id="KW-0862">Zinc</keyword>
<keyword evidence="2 9" id="KW-0645">Protease</keyword>
<dbReference type="GO" id="GO:0008237">
    <property type="term" value="F:metallopeptidase activity"/>
    <property type="evidence" value="ECO:0007669"/>
    <property type="project" value="UniProtKB-KW"/>
</dbReference>
<organism evidence="10 11">
    <name type="scientific">Hymenobacter lutimineralis</name>
    <dbReference type="NCBI Taxonomy" id="2606448"/>
    <lineage>
        <taxon>Bacteria</taxon>
        <taxon>Pseudomonadati</taxon>
        <taxon>Bacteroidota</taxon>
        <taxon>Cytophagia</taxon>
        <taxon>Cytophagales</taxon>
        <taxon>Hymenobacteraceae</taxon>
        <taxon>Hymenobacter</taxon>
    </lineage>
</organism>
<comment type="catalytic activity">
    <reaction evidence="1 9">
        <text>D-alanyl-D-alanine + H2O = 2 D-alanine</text>
        <dbReference type="Rhea" id="RHEA:20661"/>
        <dbReference type="ChEBI" id="CHEBI:15377"/>
        <dbReference type="ChEBI" id="CHEBI:57416"/>
        <dbReference type="ChEBI" id="CHEBI:57822"/>
        <dbReference type="EC" id="3.4.13.22"/>
    </reaction>
</comment>
<name>A0A5D6VG16_9BACT</name>
<evidence type="ECO:0000256" key="1">
    <source>
        <dbReference type="ARBA" id="ARBA00001362"/>
    </source>
</evidence>
<evidence type="ECO:0000256" key="4">
    <source>
        <dbReference type="ARBA" id="ARBA00022801"/>
    </source>
</evidence>
<dbReference type="Pfam" id="PF01427">
    <property type="entry name" value="Peptidase_M15"/>
    <property type="match status" value="1"/>
</dbReference>
<keyword evidence="8" id="KW-0961">Cell wall biogenesis/degradation</keyword>
<evidence type="ECO:0000256" key="5">
    <source>
        <dbReference type="ARBA" id="ARBA00022833"/>
    </source>
</evidence>
<dbReference type="InterPro" id="IPR009045">
    <property type="entry name" value="Zn_M74/Hedgehog-like"/>
</dbReference>
<dbReference type="CDD" id="cd14840">
    <property type="entry name" value="D-Ala-D-Ala_dipeptidase_Aad"/>
    <property type="match status" value="1"/>
</dbReference>
<keyword evidence="7 9" id="KW-0482">Metalloprotease</keyword>
<dbReference type="PANTHER" id="PTHR43126">
    <property type="entry name" value="D-ALANYL-D-ALANINE DIPEPTIDASE"/>
    <property type="match status" value="1"/>
</dbReference>
<evidence type="ECO:0000256" key="6">
    <source>
        <dbReference type="ARBA" id="ARBA00022997"/>
    </source>
</evidence>
<dbReference type="EC" id="3.4.13.22" evidence="9"/>
<feature type="active site" description="Proton donor/acceptor" evidence="9">
    <location>
        <position position="191"/>
    </location>
</feature>
<gene>
    <name evidence="10" type="ORF">FY528_00855</name>
</gene>
<evidence type="ECO:0000256" key="3">
    <source>
        <dbReference type="ARBA" id="ARBA00022723"/>
    </source>
</evidence>
<accession>A0A5D6VG16</accession>